<dbReference type="Gene3D" id="3.90.550.10">
    <property type="entry name" value="Spore Coat Polysaccharide Biosynthesis Protein SpsA, Chain A"/>
    <property type="match status" value="1"/>
</dbReference>
<dbReference type="EMBL" id="JADGII010000008">
    <property type="protein sequence ID" value="MBF0636764.1"/>
    <property type="molecule type" value="Genomic_DNA"/>
</dbReference>
<evidence type="ECO:0008006" key="3">
    <source>
        <dbReference type="Google" id="ProtNLM"/>
    </source>
</evidence>
<reference evidence="1 2" key="1">
    <citation type="journal article" date="2020" name="Microorganisms">
        <title>Simultaneous Genome Sequencing of Prosthecochloris ethylica and Desulfuromonas acetoxidans within a Syntrophic Mixture Reveals Unique Pili and Protein Interactions.</title>
        <authorList>
            <person name="Kyndt J.A."/>
            <person name="Van Beeumen J.J."/>
            <person name="Meyer T.E."/>
        </authorList>
    </citation>
    <scope>NUCLEOTIDE SEQUENCE [LARGE SCALE GENOMIC DNA]</scope>
    <source>
        <strain evidence="1 2">N3</strain>
    </source>
</reference>
<protein>
    <recommendedName>
        <fullName evidence="3">Glycosyltransferase 2-like domain-containing protein</fullName>
    </recommendedName>
</protein>
<dbReference type="Proteomes" id="UP000619838">
    <property type="component" value="Unassembled WGS sequence"/>
</dbReference>
<evidence type="ECO:0000313" key="2">
    <source>
        <dbReference type="Proteomes" id="UP000619838"/>
    </source>
</evidence>
<sequence length="313" mass="36061">MLKVSLNHEIRARQQLRNAGIADSYMTLFLIEYGTPETCLDVISDYPFPSIQRKRGPSPSPRIITSRGRRSSVLQNGLTRNIMEGMKEGFDMTDNHVIILEDDIMVHDTYFVFLERLLAAVPPFTIISSQYRGMHTRAVEGEHSGIPAGADPSAVERLHDYCPWGPLIRKDFFDTYIRPFASETYYSNRQEVITGLDKTYGHLKDRGYKYSEGMHNEQAGLINRMADLAMIEQQRYIYAPQVDRTVHTGFYGANRGKGRIAGLTFASRCRRLERAIRQNRLEELNTSRRYTSYPSFSSRLQNWDGTIRIRETQ</sequence>
<comment type="caution">
    <text evidence="1">The sequence shown here is derived from an EMBL/GenBank/DDBJ whole genome shotgun (WGS) entry which is preliminary data.</text>
</comment>
<evidence type="ECO:0000313" key="1">
    <source>
        <dbReference type="EMBL" id="MBF0636764.1"/>
    </source>
</evidence>
<accession>A0ABR9XS58</accession>
<dbReference type="RefSeq" id="WP_175187448.1">
    <property type="nucleotide sequence ID" value="NZ_JABVZQ010000009.1"/>
</dbReference>
<proteinExistence type="predicted"/>
<dbReference type="InterPro" id="IPR029044">
    <property type="entry name" value="Nucleotide-diphossugar_trans"/>
</dbReference>
<keyword evidence="2" id="KW-1185">Reference proteome</keyword>
<gene>
    <name evidence="1" type="ORF">INT08_06190</name>
</gene>
<organism evidence="1 2">
    <name type="scientific">Prosthecochloris ethylica</name>
    <dbReference type="NCBI Taxonomy" id="2743976"/>
    <lineage>
        <taxon>Bacteria</taxon>
        <taxon>Pseudomonadati</taxon>
        <taxon>Chlorobiota</taxon>
        <taxon>Chlorobiia</taxon>
        <taxon>Chlorobiales</taxon>
        <taxon>Chlorobiaceae</taxon>
        <taxon>Prosthecochloris</taxon>
    </lineage>
</organism>
<name>A0ABR9XS58_9CHLB</name>